<name>G5AEB8_PHYSP</name>
<dbReference type="GeneID" id="20661637"/>
<dbReference type="AlphaFoldDB" id="G5AEB8"/>
<evidence type="ECO:0000313" key="3">
    <source>
        <dbReference type="Proteomes" id="UP000002640"/>
    </source>
</evidence>
<dbReference type="InParanoid" id="G5AEB8"/>
<gene>
    <name evidence="2" type="ORF">PHYSODRAFT_531606</name>
</gene>
<feature type="region of interest" description="Disordered" evidence="1">
    <location>
        <begin position="328"/>
        <end position="358"/>
    </location>
</feature>
<reference evidence="2 3" key="1">
    <citation type="journal article" date="2006" name="Science">
        <title>Phytophthora genome sequences uncover evolutionary origins and mechanisms of pathogenesis.</title>
        <authorList>
            <person name="Tyler B.M."/>
            <person name="Tripathy S."/>
            <person name="Zhang X."/>
            <person name="Dehal P."/>
            <person name="Jiang R.H."/>
            <person name="Aerts A."/>
            <person name="Arredondo F.D."/>
            <person name="Baxter L."/>
            <person name="Bensasson D."/>
            <person name="Beynon J.L."/>
            <person name="Chapman J."/>
            <person name="Damasceno C.M."/>
            <person name="Dorrance A.E."/>
            <person name="Dou D."/>
            <person name="Dickerman A.W."/>
            <person name="Dubchak I.L."/>
            <person name="Garbelotto M."/>
            <person name="Gijzen M."/>
            <person name="Gordon S.G."/>
            <person name="Govers F."/>
            <person name="Grunwald N.J."/>
            <person name="Huang W."/>
            <person name="Ivors K.L."/>
            <person name="Jones R.W."/>
            <person name="Kamoun S."/>
            <person name="Krampis K."/>
            <person name="Lamour K.H."/>
            <person name="Lee M.K."/>
            <person name="McDonald W.H."/>
            <person name="Medina M."/>
            <person name="Meijer H.J."/>
            <person name="Nordberg E.K."/>
            <person name="Maclean D.J."/>
            <person name="Ospina-Giraldo M.D."/>
            <person name="Morris P.F."/>
            <person name="Phuntumart V."/>
            <person name="Putnam N.H."/>
            <person name="Rash S."/>
            <person name="Rose J.K."/>
            <person name="Sakihama Y."/>
            <person name="Salamov A.A."/>
            <person name="Savidor A."/>
            <person name="Scheuring C.F."/>
            <person name="Smith B.M."/>
            <person name="Sobral B.W."/>
            <person name="Terry A."/>
            <person name="Torto-Alalibo T.A."/>
            <person name="Win J."/>
            <person name="Xu Z."/>
            <person name="Zhang H."/>
            <person name="Grigoriev I.V."/>
            <person name="Rokhsar D.S."/>
            <person name="Boore J.L."/>
        </authorList>
    </citation>
    <scope>NUCLEOTIDE SEQUENCE [LARGE SCALE GENOMIC DNA]</scope>
    <source>
        <strain evidence="2 3">P6497</strain>
    </source>
</reference>
<organism evidence="2 3">
    <name type="scientific">Phytophthora sojae (strain P6497)</name>
    <name type="common">Soybean stem and root rot agent</name>
    <name type="synonym">Phytophthora megasperma f. sp. glycines</name>
    <dbReference type="NCBI Taxonomy" id="1094619"/>
    <lineage>
        <taxon>Eukaryota</taxon>
        <taxon>Sar</taxon>
        <taxon>Stramenopiles</taxon>
        <taxon>Oomycota</taxon>
        <taxon>Peronosporomycetes</taxon>
        <taxon>Peronosporales</taxon>
        <taxon>Peronosporaceae</taxon>
        <taxon>Phytophthora</taxon>
    </lineage>
</organism>
<evidence type="ECO:0008006" key="4">
    <source>
        <dbReference type="Google" id="ProtNLM"/>
    </source>
</evidence>
<feature type="non-terminal residue" evidence="2">
    <location>
        <position position="1"/>
    </location>
</feature>
<sequence>VTLTPSEAWRTIRDHFYDNVNEIVRGATKKQVLGRLYRTRSKLFGREIFKRLEREPLCDVKESAGLKFFQFHVTYYEDEVQHRLIGWAHPRLVDRMKQRQSSVFTDATYRCVPAPFYQLVIVMLYDSISELYLPIWYVLTTGKTAQQKIFPAHVVCDFEFKIKSVQNQFPESRIVGCLFHFKQALRREMLKLMITEDEVDLAMREGCIDRLTIIRRMDITLRGVHDVQSMIKRDCEARGIGYSRPNWKKFWKYFKKTWINKFKPEWWNINSVSEDIVNRTNNPLERYNRTLISVFNGGHPDITRFISVIEEQSRENVRLLDDISNRRARAPNHAAPQRAPGFESDSDCDSIRSMSPEY</sequence>
<protein>
    <recommendedName>
        <fullName evidence="4">MULE transposase domain-containing protein</fullName>
    </recommendedName>
</protein>
<feature type="compositionally biased region" description="Low complexity" evidence="1">
    <location>
        <begin position="331"/>
        <end position="340"/>
    </location>
</feature>
<keyword evidence="3" id="KW-1185">Reference proteome</keyword>
<evidence type="ECO:0000313" key="2">
    <source>
        <dbReference type="EMBL" id="EGZ06520.1"/>
    </source>
</evidence>
<proteinExistence type="predicted"/>
<dbReference type="KEGG" id="psoj:PHYSODRAFT_531606"/>
<dbReference type="EMBL" id="JH159164">
    <property type="protein sequence ID" value="EGZ06520.1"/>
    <property type="molecule type" value="Genomic_DNA"/>
</dbReference>
<accession>G5AEB8</accession>
<dbReference type="RefSeq" id="XP_009538417.1">
    <property type="nucleotide sequence ID" value="XM_009540122.1"/>
</dbReference>
<dbReference type="Proteomes" id="UP000002640">
    <property type="component" value="Unassembled WGS sequence"/>
</dbReference>
<evidence type="ECO:0000256" key="1">
    <source>
        <dbReference type="SAM" id="MobiDB-lite"/>
    </source>
</evidence>